<accession>A0ABD0Z646</accession>
<dbReference type="Gene3D" id="3.80.10.10">
    <property type="entry name" value="Ribonuclease Inhibitor"/>
    <property type="match status" value="1"/>
</dbReference>
<dbReference type="Proteomes" id="UP001558713">
    <property type="component" value="Unassembled WGS sequence"/>
</dbReference>
<dbReference type="AlphaFoldDB" id="A0ABD0Z646"/>
<keyword evidence="3" id="KW-1185">Reference proteome</keyword>
<sequence length="321" mass="36376">MEGCSQLENFPCISENIHTFVISDTAVDEVPTSIKLWSHLDELEISGNEKLKTLPQLPMNITWLNLSNNCFTSISDCCIKSLGRLREFTISGCRKLTSLPELPPSLERLDARDCESLKTVSFTSDISGYQILNYTNSELNFANCLKLDEEARSAIIQDSFYYGVAILPGTQVPAEFNHRAMGNTLSFTLAAFSTFKVCLVISPSELATEDEFTTVILCRGIRKGFVYPVKEIHCAISTCQKKHLCVFHYEWLHEYIWKVSREIVFEFSSKFQDFDIIECGAQILTYDAHMLMFDTEESDNDEEDYKSESGEACKDEDEGIA</sequence>
<organism evidence="2 3">
    <name type="scientific">Cardamine amara subsp. amara</name>
    <dbReference type="NCBI Taxonomy" id="228776"/>
    <lineage>
        <taxon>Eukaryota</taxon>
        <taxon>Viridiplantae</taxon>
        <taxon>Streptophyta</taxon>
        <taxon>Embryophyta</taxon>
        <taxon>Tracheophyta</taxon>
        <taxon>Spermatophyta</taxon>
        <taxon>Magnoliopsida</taxon>
        <taxon>eudicotyledons</taxon>
        <taxon>Gunneridae</taxon>
        <taxon>Pentapetalae</taxon>
        <taxon>rosids</taxon>
        <taxon>malvids</taxon>
        <taxon>Brassicales</taxon>
        <taxon>Brassicaceae</taxon>
        <taxon>Cardamineae</taxon>
        <taxon>Cardamine</taxon>
    </lineage>
</organism>
<dbReference type="InterPro" id="IPR032675">
    <property type="entry name" value="LRR_dom_sf"/>
</dbReference>
<reference evidence="2 3" key="1">
    <citation type="submission" date="2024-04" db="EMBL/GenBank/DDBJ databases">
        <title>Genome assembly C_amara_ONT_v2.</title>
        <authorList>
            <person name="Yant L."/>
            <person name="Moore C."/>
            <person name="Slenker M."/>
        </authorList>
    </citation>
    <scope>NUCLEOTIDE SEQUENCE [LARGE SCALE GENOMIC DNA]</scope>
    <source>
        <tissue evidence="2">Leaf</tissue>
    </source>
</reference>
<evidence type="ECO:0000256" key="1">
    <source>
        <dbReference type="SAM" id="MobiDB-lite"/>
    </source>
</evidence>
<protein>
    <submittedName>
        <fullName evidence="2">Disease resistance protein RML1B</fullName>
    </submittedName>
</protein>
<name>A0ABD0Z646_CARAN</name>
<evidence type="ECO:0000313" key="3">
    <source>
        <dbReference type="Proteomes" id="UP001558713"/>
    </source>
</evidence>
<dbReference type="EMBL" id="JBANAX010000881">
    <property type="protein sequence ID" value="KAL1190107.1"/>
    <property type="molecule type" value="Genomic_DNA"/>
</dbReference>
<evidence type="ECO:0000313" key="2">
    <source>
        <dbReference type="EMBL" id="KAL1190107.1"/>
    </source>
</evidence>
<proteinExistence type="predicted"/>
<comment type="caution">
    <text evidence="2">The sequence shown here is derived from an EMBL/GenBank/DDBJ whole genome shotgun (WGS) entry which is preliminary data.</text>
</comment>
<feature type="region of interest" description="Disordered" evidence="1">
    <location>
        <begin position="297"/>
        <end position="321"/>
    </location>
</feature>
<gene>
    <name evidence="2" type="ORF">V5N11_000852</name>
</gene>
<dbReference type="SUPFAM" id="SSF52058">
    <property type="entry name" value="L domain-like"/>
    <property type="match status" value="1"/>
</dbReference>